<dbReference type="PROSITE" id="PS50931">
    <property type="entry name" value="HTH_LYSR"/>
    <property type="match status" value="1"/>
</dbReference>
<dbReference type="Pfam" id="PF03466">
    <property type="entry name" value="LysR_substrate"/>
    <property type="match status" value="1"/>
</dbReference>
<keyword evidence="2" id="KW-0805">Transcription regulation</keyword>
<keyword evidence="7" id="KW-1185">Reference proteome</keyword>
<dbReference type="RefSeq" id="WP_210895822.1">
    <property type="nucleotide sequence ID" value="NZ_CP071696.1"/>
</dbReference>
<dbReference type="InterPro" id="IPR005119">
    <property type="entry name" value="LysR_subst-bd"/>
</dbReference>
<gene>
    <name evidence="6" type="ORF">G127AT_08070</name>
</gene>
<dbReference type="EMBL" id="CP071696">
    <property type="protein sequence ID" value="QTX03341.1"/>
    <property type="molecule type" value="Genomic_DNA"/>
</dbReference>
<dbReference type="FunFam" id="1.10.10.10:FF:000001">
    <property type="entry name" value="LysR family transcriptional regulator"/>
    <property type="match status" value="1"/>
</dbReference>
<evidence type="ECO:0000256" key="1">
    <source>
        <dbReference type="ARBA" id="ARBA00009437"/>
    </source>
</evidence>
<evidence type="ECO:0000313" key="6">
    <source>
        <dbReference type="EMBL" id="QTX03341.1"/>
    </source>
</evidence>
<dbReference type="KEGG" id="aarc:G127AT_08070"/>
<dbReference type="Pfam" id="PF00126">
    <property type="entry name" value="HTH_1"/>
    <property type="match status" value="1"/>
</dbReference>
<dbReference type="GO" id="GO:0003700">
    <property type="term" value="F:DNA-binding transcription factor activity"/>
    <property type="evidence" value="ECO:0007669"/>
    <property type="project" value="InterPro"/>
</dbReference>
<dbReference type="GO" id="GO:0032993">
    <property type="term" value="C:protein-DNA complex"/>
    <property type="evidence" value="ECO:0007669"/>
    <property type="project" value="TreeGrafter"/>
</dbReference>
<evidence type="ECO:0000259" key="5">
    <source>
        <dbReference type="PROSITE" id="PS50931"/>
    </source>
</evidence>
<reference evidence="6" key="1">
    <citation type="submission" date="2021-03" db="EMBL/GenBank/DDBJ databases">
        <title>Agromyces archimandritus sp. nov., isolated from the cockroach Archimandrita tessellata.</title>
        <authorList>
            <person name="Guzman J."/>
            <person name="Ortuzar M."/>
            <person name="Poehlein A."/>
            <person name="Daniel R."/>
            <person name="Trujillo M."/>
            <person name="Vilcinskas A."/>
        </authorList>
    </citation>
    <scope>NUCLEOTIDE SEQUENCE</scope>
    <source>
        <strain evidence="6">G127AT</strain>
    </source>
</reference>
<organism evidence="6 7">
    <name type="scientific">Agromyces archimandritae</name>
    <dbReference type="NCBI Taxonomy" id="2781962"/>
    <lineage>
        <taxon>Bacteria</taxon>
        <taxon>Bacillati</taxon>
        <taxon>Actinomycetota</taxon>
        <taxon>Actinomycetes</taxon>
        <taxon>Micrococcales</taxon>
        <taxon>Microbacteriaceae</taxon>
        <taxon>Agromyces</taxon>
    </lineage>
</organism>
<proteinExistence type="inferred from homology"/>
<dbReference type="SUPFAM" id="SSF46785">
    <property type="entry name" value="Winged helix' DNA-binding domain"/>
    <property type="match status" value="1"/>
</dbReference>
<dbReference type="PANTHER" id="PTHR30346">
    <property type="entry name" value="TRANSCRIPTIONAL DUAL REGULATOR HCAR-RELATED"/>
    <property type="match status" value="1"/>
</dbReference>
<dbReference type="Gene3D" id="3.40.190.10">
    <property type="entry name" value="Periplasmic binding protein-like II"/>
    <property type="match status" value="2"/>
</dbReference>
<dbReference type="PANTHER" id="PTHR30346:SF0">
    <property type="entry name" value="HCA OPERON TRANSCRIPTIONAL ACTIVATOR HCAR"/>
    <property type="match status" value="1"/>
</dbReference>
<keyword evidence="4" id="KW-0804">Transcription</keyword>
<dbReference type="InterPro" id="IPR000847">
    <property type="entry name" value="LysR_HTH_N"/>
</dbReference>
<dbReference type="SUPFAM" id="SSF53850">
    <property type="entry name" value="Periplasmic binding protein-like II"/>
    <property type="match status" value="1"/>
</dbReference>
<dbReference type="AlphaFoldDB" id="A0A975FK49"/>
<dbReference type="InterPro" id="IPR036390">
    <property type="entry name" value="WH_DNA-bd_sf"/>
</dbReference>
<accession>A0A975FK49</accession>
<comment type="similarity">
    <text evidence="1">Belongs to the LysR transcriptional regulatory family.</text>
</comment>
<dbReference type="GO" id="GO:0003677">
    <property type="term" value="F:DNA binding"/>
    <property type="evidence" value="ECO:0007669"/>
    <property type="project" value="UniProtKB-KW"/>
</dbReference>
<evidence type="ECO:0000313" key="7">
    <source>
        <dbReference type="Proteomes" id="UP000671914"/>
    </source>
</evidence>
<dbReference type="Proteomes" id="UP000671914">
    <property type="component" value="Chromosome"/>
</dbReference>
<feature type="domain" description="HTH lysR-type" evidence="5">
    <location>
        <begin position="4"/>
        <end position="62"/>
    </location>
</feature>
<evidence type="ECO:0000256" key="4">
    <source>
        <dbReference type="ARBA" id="ARBA00023163"/>
    </source>
</evidence>
<dbReference type="Gene3D" id="1.10.10.10">
    <property type="entry name" value="Winged helix-like DNA-binding domain superfamily/Winged helix DNA-binding domain"/>
    <property type="match status" value="1"/>
</dbReference>
<keyword evidence="3" id="KW-0238">DNA-binding</keyword>
<evidence type="ECO:0000256" key="2">
    <source>
        <dbReference type="ARBA" id="ARBA00023015"/>
    </source>
</evidence>
<sequence length="310" mass="33606">MSEFSLRQLEYFVAVVDEESVTDAARRLRVSPGAVSFAMKQLEDSLQVQLTLRVPGKGVGVTPAGRWAYAHARAVLERADDIRSVALAVRGELAGPLRVGCFTTLSPWLFPRIAAHFARAYPGIDLQLHEGVSSELQALLRAGELDVALLYRNHLGPGVVGEPVIPVRLQLALAPEHPLAELDEVPLAALEAEPAILLGVQPAIGHVEEILRAAGMHPNVRWRSTNVETIRSMVARGLGYTIIMGRPYGDRTYDGLPIVYRRIADEMPDNAVVVAVAQGTRPTAKVSALTEFCQREFRGEGRVDAGTGAL</sequence>
<protein>
    <submittedName>
        <fullName evidence="6">LysR family transcriptional regulator</fullName>
    </submittedName>
</protein>
<name>A0A975FK49_9MICO</name>
<dbReference type="InterPro" id="IPR036388">
    <property type="entry name" value="WH-like_DNA-bd_sf"/>
</dbReference>
<evidence type="ECO:0000256" key="3">
    <source>
        <dbReference type="ARBA" id="ARBA00023125"/>
    </source>
</evidence>